<accession>A0A1H6JU92</accession>
<evidence type="ECO:0000313" key="2">
    <source>
        <dbReference type="EMBL" id="SEH65892.1"/>
    </source>
</evidence>
<name>A0A1H6JU92_MYCRU</name>
<keyword evidence="3" id="KW-1185">Reference proteome</keyword>
<dbReference type="Proteomes" id="UP000182915">
    <property type="component" value="Chromosome I"/>
</dbReference>
<dbReference type="AlphaFoldDB" id="A0A1H6JU92"/>
<evidence type="ECO:0000256" key="1">
    <source>
        <dbReference type="SAM" id="SignalP"/>
    </source>
</evidence>
<evidence type="ECO:0000313" key="3">
    <source>
        <dbReference type="Proteomes" id="UP000182915"/>
    </source>
</evidence>
<proteinExistence type="predicted"/>
<gene>
    <name evidence="2" type="ORF">SAMN04489835_2555</name>
</gene>
<evidence type="ECO:0008006" key="4">
    <source>
        <dbReference type="Google" id="ProtNLM"/>
    </source>
</evidence>
<dbReference type="STRING" id="370526.SAMN04489835_2555"/>
<feature type="chain" id="PRO_5038916318" description="Lipoprotein LppJ" evidence="1">
    <location>
        <begin position="26"/>
        <end position="175"/>
    </location>
</feature>
<protein>
    <recommendedName>
        <fullName evidence="4">Lipoprotein LppJ</fullName>
    </recommendedName>
</protein>
<feature type="signal peptide" evidence="1">
    <location>
        <begin position="1"/>
        <end position="25"/>
    </location>
</feature>
<keyword evidence="1" id="KW-0732">Signal</keyword>
<dbReference type="EMBL" id="LT629971">
    <property type="protein sequence ID" value="SEH65892.1"/>
    <property type="molecule type" value="Genomic_DNA"/>
</dbReference>
<reference evidence="3" key="1">
    <citation type="submission" date="2016-10" db="EMBL/GenBank/DDBJ databases">
        <authorList>
            <person name="Varghese N."/>
            <person name="Submissions S."/>
        </authorList>
    </citation>
    <scope>NUCLEOTIDE SEQUENCE [LARGE SCALE GENOMIC DNA]</scope>
    <source>
        <strain evidence="3">DSM 45405</strain>
    </source>
</reference>
<dbReference type="PROSITE" id="PS51257">
    <property type="entry name" value="PROKAR_LIPOPROTEIN"/>
    <property type="match status" value="1"/>
</dbReference>
<organism evidence="2 3">
    <name type="scientific">Mycolicibacterium rutilum</name>
    <name type="common">Mycobacterium rutilum</name>
    <dbReference type="NCBI Taxonomy" id="370526"/>
    <lineage>
        <taxon>Bacteria</taxon>
        <taxon>Bacillati</taxon>
        <taxon>Actinomycetota</taxon>
        <taxon>Actinomycetes</taxon>
        <taxon>Mycobacteriales</taxon>
        <taxon>Mycobacteriaceae</taxon>
        <taxon>Mycolicibacterium</taxon>
    </lineage>
</organism>
<sequence length="175" mass="19108">MRNPGTRMLPKVTVAAALCASLMTGCDSMTTQNGPGDDALTPEQSKAQVVDSAREVVQSLQLPVTRALFRHESCNDQQEPPFRGNVSVWLPLAADFQESDREVAQWVERLKSQGWSGDTEFKTHGTTVEKNNVVASFAPQNVSTPNRTVTFYGECRDFTTTKATAGEPEDISLDG</sequence>
<dbReference type="RefSeq" id="WP_083407470.1">
    <property type="nucleotide sequence ID" value="NZ_LT629971.1"/>
</dbReference>